<dbReference type="GO" id="GO:0048251">
    <property type="term" value="P:elastic fiber assembly"/>
    <property type="evidence" value="ECO:0007669"/>
    <property type="project" value="TreeGrafter"/>
</dbReference>
<dbReference type="InterPro" id="IPR002181">
    <property type="entry name" value="Fibrinogen_a/b/g_C_dom"/>
</dbReference>
<dbReference type="PANTHER" id="PTHR19143:SF225">
    <property type="entry name" value="MICROFIBRIL-ASSOCIATED GLYCOPROTEIN 4"/>
    <property type="match status" value="1"/>
</dbReference>
<evidence type="ECO:0000313" key="3">
    <source>
        <dbReference type="Ensembl" id="ENSDCDP00010010018.1"/>
    </source>
</evidence>
<feature type="domain" description="Fibrinogen C-terminal" evidence="2">
    <location>
        <begin position="17"/>
        <end position="257"/>
    </location>
</feature>
<dbReference type="Ensembl" id="ENSDCDT00010010512.1">
    <property type="protein sequence ID" value="ENSDCDP00010010018.1"/>
    <property type="gene ID" value="ENSDCDG00010004447.1"/>
</dbReference>
<dbReference type="GO" id="GO:0005615">
    <property type="term" value="C:extracellular space"/>
    <property type="evidence" value="ECO:0007669"/>
    <property type="project" value="TreeGrafter"/>
</dbReference>
<evidence type="ECO:0000259" key="2">
    <source>
        <dbReference type="PROSITE" id="PS51406"/>
    </source>
</evidence>
<dbReference type="AlphaFoldDB" id="A0AAY4AMD6"/>
<dbReference type="PANTHER" id="PTHR19143">
    <property type="entry name" value="FIBRINOGEN/TENASCIN/ANGIOPOEITIN"/>
    <property type="match status" value="1"/>
</dbReference>
<evidence type="ECO:0000256" key="1">
    <source>
        <dbReference type="SAM" id="SignalP"/>
    </source>
</evidence>
<feature type="chain" id="PRO_5044257924" description="Fibrinogen C-terminal domain-containing protein" evidence="1">
    <location>
        <begin position="19"/>
        <end position="263"/>
    </location>
</feature>
<dbReference type="SMART" id="SM00186">
    <property type="entry name" value="FBG"/>
    <property type="match status" value="1"/>
</dbReference>
<organism evidence="3 4">
    <name type="scientific">Denticeps clupeoides</name>
    <name type="common">denticle herring</name>
    <dbReference type="NCBI Taxonomy" id="299321"/>
    <lineage>
        <taxon>Eukaryota</taxon>
        <taxon>Metazoa</taxon>
        <taxon>Chordata</taxon>
        <taxon>Craniata</taxon>
        <taxon>Vertebrata</taxon>
        <taxon>Euteleostomi</taxon>
        <taxon>Actinopterygii</taxon>
        <taxon>Neopterygii</taxon>
        <taxon>Teleostei</taxon>
        <taxon>Clupei</taxon>
        <taxon>Clupeiformes</taxon>
        <taxon>Denticipitoidei</taxon>
        <taxon>Denticipitidae</taxon>
        <taxon>Denticeps</taxon>
    </lineage>
</organism>
<dbReference type="GeneTree" id="ENSGT00940000154615"/>
<accession>A0AAY4AMD6</accession>
<dbReference type="PROSITE" id="PS51406">
    <property type="entry name" value="FIBRINOGEN_C_2"/>
    <property type="match status" value="1"/>
</dbReference>
<protein>
    <recommendedName>
        <fullName evidence="2">Fibrinogen C-terminal domain-containing protein</fullName>
    </recommendedName>
</protein>
<evidence type="ECO:0000313" key="4">
    <source>
        <dbReference type="Proteomes" id="UP000694580"/>
    </source>
</evidence>
<reference evidence="3" key="2">
    <citation type="submission" date="2025-08" db="UniProtKB">
        <authorList>
            <consortium name="Ensembl"/>
        </authorList>
    </citation>
    <scope>IDENTIFICATION</scope>
</reference>
<keyword evidence="4" id="KW-1185">Reference proteome</keyword>
<reference evidence="3 4" key="1">
    <citation type="submission" date="2020-06" db="EMBL/GenBank/DDBJ databases">
        <authorList>
            <consortium name="Wellcome Sanger Institute Data Sharing"/>
        </authorList>
    </citation>
    <scope>NUCLEOTIDE SEQUENCE [LARGE SCALE GENOMIC DNA]</scope>
</reference>
<dbReference type="InterPro" id="IPR014716">
    <property type="entry name" value="Fibrinogen_a/b/g_C_1"/>
</dbReference>
<dbReference type="InterPro" id="IPR050373">
    <property type="entry name" value="Fibrinogen_C-term_domain"/>
</dbReference>
<sequence length="263" mass="30421">MAIFLGFCFLALVSPLLCHVHLPIDCDDVYNNGSTSSGVYTIYPVGLDAPIQVYCDMGCPADESTFDGHWMVIQRRMNGTVNFYRPWNDYKDGFGDLEGEYWLGLENMFLITWSAKYELKVDMEDFEHSKVYAQYSSFSVDSETNGYKLHADGFINGGAGDSLYFHNGMNFSTFDNDQDMSTYYYWYNYYNYYYYGYNNNCAELQEGGFWYQNCFTASPNGVYKWGANTESNGVIWSTWKGNNYSLKKMVMKIKRVSLSEIEE</sequence>
<dbReference type="SUPFAM" id="SSF56496">
    <property type="entry name" value="Fibrinogen C-terminal domain-like"/>
    <property type="match status" value="1"/>
</dbReference>
<dbReference type="InterPro" id="IPR036056">
    <property type="entry name" value="Fibrinogen-like_C"/>
</dbReference>
<dbReference type="Proteomes" id="UP000694580">
    <property type="component" value="Chromosome 3"/>
</dbReference>
<feature type="signal peptide" evidence="1">
    <location>
        <begin position="1"/>
        <end position="18"/>
    </location>
</feature>
<name>A0AAY4AMD6_9TELE</name>
<dbReference type="NCBIfam" id="NF040941">
    <property type="entry name" value="GGGWT_bact"/>
    <property type="match status" value="1"/>
</dbReference>
<dbReference type="Pfam" id="PF00147">
    <property type="entry name" value="Fibrinogen_C"/>
    <property type="match status" value="1"/>
</dbReference>
<dbReference type="Gene3D" id="3.90.215.10">
    <property type="entry name" value="Gamma Fibrinogen, chain A, domain 1"/>
    <property type="match status" value="1"/>
</dbReference>
<dbReference type="CDD" id="cd00087">
    <property type="entry name" value="FReD"/>
    <property type="match status" value="1"/>
</dbReference>
<keyword evidence="1" id="KW-0732">Signal</keyword>
<proteinExistence type="predicted"/>
<reference evidence="3" key="3">
    <citation type="submission" date="2025-09" db="UniProtKB">
        <authorList>
            <consortium name="Ensembl"/>
        </authorList>
    </citation>
    <scope>IDENTIFICATION</scope>
</reference>
<gene>
    <name evidence="3" type="primary">MFAP4</name>
</gene>